<dbReference type="SMART" id="SM00060">
    <property type="entry name" value="FN3"/>
    <property type="match status" value="3"/>
</dbReference>
<dbReference type="PANTHER" id="PTHR45661">
    <property type="entry name" value="SURFACE ANTIGEN"/>
    <property type="match status" value="1"/>
</dbReference>
<gene>
    <name evidence="3" type="ORF">H8Z82_13655</name>
</gene>
<name>A0ABR7ILM9_9FIRM</name>
<dbReference type="Pfam" id="PF00041">
    <property type="entry name" value="fn3"/>
    <property type="match status" value="1"/>
</dbReference>
<dbReference type="Proteomes" id="UP000649826">
    <property type="component" value="Unassembled WGS sequence"/>
</dbReference>
<protein>
    <submittedName>
        <fullName evidence="3">Leucine-rich repeat protein</fullName>
    </submittedName>
</protein>
<dbReference type="Gene3D" id="2.60.40.10">
    <property type="entry name" value="Immunoglobulins"/>
    <property type="match status" value="2"/>
</dbReference>
<dbReference type="Pfam" id="PF13306">
    <property type="entry name" value="LRR_5"/>
    <property type="match status" value="2"/>
</dbReference>
<organism evidence="3 4">
    <name type="scientific">Blautia difficilis</name>
    <dbReference type="NCBI Taxonomy" id="2763027"/>
    <lineage>
        <taxon>Bacteria</taxon>
        <taxon>Bacillati</taxon>
        <taxon>Bacillota</taxon>
        <taxon>Clostridia</taxon>
        <taxon>Lachnospirales</taxon>
        <taxon>Lachnospiraceae</taxon>
        <taxon>Blautia</taxon>
    </lineage>
</organism>
<feature type="domain" description="Fibronectin type-III" evidence="2">
    <location>
        <begin position="632"/>
        <end position="727"/>
    </location>
</feature>
<dbReference type="CDD" id="cd00063">
    <property type="entry name" value="FN3"/>
    <property type="match status" value="2"/>
</dbReference>
<sequence length="825" mass="92822">MLRKKWERTFLVTVLAMTMSLTPVSAFGSEAFTDGGEVGQADGSADSFVEEDLLENVFDDGVGTESVSEVPDMTSEPVVSAETELSSNQFVYEGVIYRKDTGRDTCGIVGYTEEVPEDLTLKEYVSDGTKDLFVYSVADKAFQNCTKLKKVSVESAFFEVGKNIFDGCEGLTVECYRYTYIYNDLKDNEKINLVVRERPVNEDGEEEVEVDNVSYWAGIFEWHSPYYHAEGLRGNVSVERGLYGTPVTMFSQARKDIEKVEFPDTIQEIGSYDLCMFRCSMLRELIIPDHITEIDGEFIASDCKNLEYVHTGNGYRRIGASDYSDCPKLKKVEIGKSVESIDDGAFKNCYSLKELYIPSNVKEISATAFWGIENSITIIGEKGSYAEAYADSMGINFKNNGKVTEISVLQVNKPVVAGNVINVSVAGKNTDIMKYEYRVDQVAEGEPYEGEDVELLIPGTLIATWEESIRTFEMKDAVVEIPYLSEAGDYYIRVRGLKKDKTWTIWSPPKKATVKVNTPVLPEITKVTVKGSTVTVTLKNLDKHAYAYDYVLGIKPEEKFLYYGWNGLKVSQSVPSIKKYELKDKSTINVTFKNVKKGTYYLSVRGYSKDGNKKYYSIPSKIKKVNVFRPAMVRGVQVTGRTDSSITCKWMSEKIRPDGYVVYVQDSRTGKNIKRVNVKNSLTSMTVKGLAAGQRYKIIVRAYNRVNGKNYYSDYSESQVICFTAPGTPSLKGKAVSGHKVRLDWSGAFAAYKDGECSYVIYYRNAKDKGYQRLMKFTDGDKNFITKALKKDNTYYFKMRGIVRDENGNYATTGAYSNIVKVIVK</sequence>
<keyword evidence="4" id="KW-1185">Reference proteome</keyword>
<dbReference type="Gene3D" id="3.80.10.10">
    <property type="entry name" value="Ribonuclease Inhibitor"/>
    <property type="match status" value="2"/>
</dbReference>
<dbReference type="PROSITE" id="PS50853">
    <property type="entry name" value="FN3"/>
    <property type="match status" value="1"/>
</dbReference>
<dbReference type="InterPro" id="IPR003961">
    <property type="entry name" value="FN3_dom"/>
</dbReference>
<keyword evidence="1" id="KW-0732">Signal</keyword>
<evidence type="ECO:0000259" key="2">
    <source>
        <dbReference type="PROSITE" id="PS50853"/>
    </source>
</evidence>
<dbReference type="InterPro" id="IPR032675">
    <property type="entry name" value="LRR_dom_sf"/>
</dbReference>
<dbReference type="InterPro" id="IPR053139">
    <property type="entry name" value="Surface_bspA-like"/>
</dbReference>
<evidence type="ECO:0000256" key="1">
    <source>
        <dbReference type="SAM" id="SignalP"/>
    </source>
</evidence>
<feature type="signal peptide" evidence="1">
    <location>
        <begin position="1"/>
        <end position="26"/>
    </location>
</feature>
<evidence type="ECO:0000313" key="3">
    <source>
        <dbReference type="EMBL" id="MBC5780678.1"/>
    </source>
</evidence>
<feature type="chain" id="PRO_5046583328" evidence="1">
    <location>
        <begin position="27"/>
        <end position="825"/>
    </location>
</feature>
<dbReference type="EMBL" id="JACOQG010000027">
    <property type="protein sequence ID" value="MBC5780678.1"/>
    <property type="molecule type" value="Genomic_DNA"/>
</dbReference>
<dbReference type="SUPFAM" id="SSF52058">
    <property type="entry name" value="L domain-like"/>
    <property type="match status" value="1"/>
</dbReference>
<dbReference type="RefSeq" id="WP_186995407.1">
    <property type="nucleotide sequence ID" value="NZ_JACOQG010000027.1"/>
</dbReference>
<accession>A0ABR7ILM9</accession>
<dbReference type="InterPro" id="IPR013783">
    <property type="entry name" value="Ig-like_fold"/>
</dbReference>
<evidence type="ECO:0000313" key="4">
    <source>
        <dbReference type="Proteomes" id="UP000649826"/>
    </source>
</evidence>
<dbReference type="SUPFAM" id="SSF49265">
    <property type="entry name" value="Fibronectin type III"/>
    <property type="match status" value="1"/>
</dbReference>
<dbReference type="InterPro" id="IPR036116">
    <property type="entry name" value="FN3_sf"/>
</dbReference>
<dbReference type="InterPro" id="IPR026906">
    <property type="entry name" value="LRR_5"/>
</dbReference>
<proteinExistence type="predicted"/>
<dbReference type="PANTHER" id="PTHR45661:SF3">
    <property type="entry name" value="IG-LIKE DOMAIN-CONTAINING PROTEIN"/>
    <property type="match status" value="1"/>
</dbReference>
<reference evidence="3 4" key="1">
    <citation type="submission" date="2020-08" db="EMBL/GenBank/DDBJ databases">
        <title>Genome public.</title>
        <authorList>
            <person name="Liu C."/>
            <person name="Sun Q."/>
        </authorList>
    </citation>
    <scope>NUCLEOTIDE SEQUENCE [LARGE SCALE GENOMIC DNA]</scope>
    <source>
        <strain evidence="3 4">M29</strain>
    </source>
</reference>
<comment type="caution">
    <text evidence="3">The sequence shown here is derived from an EMBL/GenBank/DDBJ whole genome shotgun (WGS) entry which is preliminary data.</text>
</comment>